<accession>A0A3P7ISS7</accession>
<dbReference type="AlphaFoldDB" id="A0A3P7ISS7"/>
<organism evidence="1 2">
    <name type="scientific">Strongylus vulgaris</name>
    <name type="common">Blood worm</name>
    <dbReference type="NCBI Taxonomy" id="40348"/>
    <lineage>
        <taxon>Eukaryota</taxon>
        <taxon>Metazoa</taxon>
        <taxon>Ecdysozoa</taxon>
        <taxon>Nematoda</taxon>
        <taxon>Chromadorea</taxon>
        <taxon>Rhabditida</taxon>
        <taxon>Rhabditina</taxon>
        <taxon>Rhabditomorpha</taxon>
        <taxon>Strongyloidea</taxon>
        <taxon>Strongylidae</taxon>
        <taxon>Strongylus</taxon>
    </lineage>
</organism>
<dbReference type="EMBL" id="UYYB01096109">
    <property type="protein sequence ID" value="VDM75961.1"/>
    <property type="molecule type" value="Genomic_DNA"/>
</dbReference>
<protein>
    <submittedName>
        <fullName evidence="1">Uncharacterized protein</fullName>
    </submittedName>
</protein>
<proteinExistence type="predicted"/>
<sequence>MFEAITQKSTSPCEISSTFRPFRATVIRTSTCGISDALLPAACCTKTSIGGSAVLTHRPVNEIPVGFETGHAANLNFTIGQLPYSTLFHSCALEIPTHSFLAELHHAHLLCPK</sequence>
<dbReference type="Proteomes" id="UP000270094">
    <property type="component" value="Unassembled WGS sequence"/>
</dbReference>
<keyword evidence="2" id="KW-1185">Reference proteome</keyword>
<evidence type="ECO:0000313" key="1">
    <source>
        <dbReference type="EMBL" id="VDM75961.1"/>
    </source>
</evidence>
<name>A0A3P7ISS7_STRVU</name>
<reference evidence="1 2" key="1">
    <citation type="submission" date="2018-11" db="EMBL/GenBank/DDBJ databases">
        <authorList>
            <consortium name="Pathogen Informatics"/>
        </authorList>
    </citation>
    <scope>NUCLEOTIDE SEQUENCE [LARGE SCALE GENOMIC DNA]</scope>
</reference>
<gene>
    <name evidence="1" type="ORF">SVUK_LOCUS10959</name>
</gene>
<evidence type="ECO:0000313" key="2">
    <source>
        <dbReference type="Proteomes" id="UP000270094"/>
    </source>
</evidence>